<organism evidence="7 8">
    <name type="scientific">Ophiocordyceps sinensis</name>
    <dbReference type="NCBI Taxonomy" id="72228"/>
    <lineage>
        <taxon>Eukaryota</taxon>
        <taxon>Fungi</taxon>
        <taxon>Dikarya</taxon>
        <taxon>Ascomycota</taxon>
        <taxon>Pezizomycotina</taxon>
        <taxon>Sordariomycetes</taxon>
        <taxon>Hypocreomycetidae</taxon>
        <taxon>Hypocreales</taxon>
        <taxon>Ophiocordycipitaceae</taxon>
        <taxon>Ophiocordyceps</taxon>
    </lineage>
</organism>
<keyword evidence="3 5" id="KW-1133">Transmembrane helix</keyword>
<evidence type="ECO:0000256" key="1">
    <source>
        <dbReference type="ARBA" id="ARBA00004370"/>
    </source>
</evidence>
<feature type="transmembrane region" description="Helical" evidence="5">
    <location>
        <begin position="171"/>
        <end position="193"/>
    </location>
</feature>
<sequence length="355" mass="41018">MANPNPKDSIKSTWRTGDRSEWTLIHWILELSNALPVARVPVHSKQDKIPYLSQWPQHLWILFHAFIPLALHQAWLSLTGHSGLGKLAVFVVYFGGFSFSVIRTLHIFRRLAHIHGFLDGDVHHRDGVPDAAVGKVVASLPKSAGARVAMAVHLTYSRDEAPLTAMTDVKWWLWLCLATGIYGIILDFWFYWYHRAMHDIAPLWKFHRTHHLTKHPNVLMTIFGDHEQEFFDMAGVPLMTYLTFWALGMPLGFYDWWICHQYVVYAELGGHNGVRLYASAPSTLSWLLKAFDVDIITEDHDLHHRTGYRKSHNYGKQTRLWDRVFGTCHERIEAVATNIDYVNEARIPFAWYGLV</sequence>
<dbReference type="GO" id="GO:0008610">
    <property type="term" value="P:lipid biosynthetic process"/>
    <property type="evidence" value="ECO:0007669"/>
    <property type="project" value="InterPro"/>
</dbReference>
<comment type="subcellular location">
    <subcellularLocation>
        <location evidence="1">Membrane</location>
    </subcellularLocation>
</comment>
<feature type="transmembrane region" description="Helical" evidence="5">
    <location>
        <begin position="58"/>
        <end position="75"/>
    </location>
</feature>
<dbReference type="InterPro" id="IPR050307">
    <property type="entry name" value="Sterol_Desaturase_Related"/>
</dbReference>
<dbReference type="GO" id="GO:0016491">
    <property type="term" value="F:oxidoreductase activity"/>
    <property type="evidence" value="ECO:0007669"/>
    <property type="project" value="InterPro"/>
</dbReference>
<evidence type="ECO:0000313" key="8">
    <source>
        <dbReference type="Proteomes" id="UP000557566"/>
    </source>
</evidence>
<dbReference type="EMBL" id="JAAVMX010000005">
    <property type="protein sequence ID" value="KAF4507704.1"/>
    <property type="molecule type" value="Genomic_DNA"/>
</dbReference>
<evidence type="ECO:0000256" key="2">
    <source>
        <dbReference type="ARBA" id="ARBA00022692"/>
    </source>
</evidence>
<dbReference type="AlphaFoldDB" id="A0A8H4LY68"/>
<evidence type="ECO:0000256" key="3">
    <source>
        <dbReference type="ARBA" id="ARBA00022989"/>
    </source>
</evidence>
<proteinExistence type="predicted"/>
<protein>
    <recommendedName>
        <fullName evidence="6">Fatty acid hydroxylase domain-containing protein</fullName>
    </recommendedName>
</protein>
<feature type="transmembrane region" description="Helical" evidence="5">
    <location>
        <begin position="87"/>
        <end position="108"/>
    </location>
</feature>
<feature type="domain" description="Fatty acid hydroxylase" evidence="6">
    <location>
        <begin position="182"/>
        <end position="327"/>
    </location>
</feature>
<accession>A0A8H4LY68</accession>
<gene>
    <name evidence="7" type="ORF">G6O67_004175</name>
</gene>
<keyword evidence="4 5" id="KW-0472">Membrane</keyword>
<name>A0A8H4LY68_9HYPO</name>
<comment type="caution">
    <text evidence="7">The sequence shown here is derived from an EMBL/GenBank/DDBJ whole genome shotgun (WGS) entry which is preliminary data.</text>
</comment>
<keyword evidence="2 5" id="KW-0812">Transmembrane</keyword>
<evidence type="ECO:0000256" key="5">
    <source>
        <dbReference type="SAM" id="Phobius"/>
    </source>
</evidence>
<keyword evidence="8" id="KW-1185">Reference proteome</keyword>
<dbReference type="PANTHER" id="PTHR11863">
    <property type="entry name" value="STEROL DESATURASE"/>
    <property type="match status" value="1"/>
</dbReference>
<dbReference type="Pfam" id="PF04116">
    <property type="entry name" value="FA_hydroxylase"/>
    <property type="match status" value="1"/>
</dbReference>
<reference evidence="7 8" key="1">
    <citation type="journal article" date="2020" name="Genome Biol. Evol.">
        <title>A new high-quality draft genome assembly of the Chinese cordyceps Ophiocordyceps sinensis.</title>
        <authorList>
            <person name="Shu R."/>
            <person name="Zhang J."/>
            <person name="Meng Q."/>
            <person name="Zhang H."/>
            <person name="Zhou G."/>
            <person name="Li M."/>
            <person name="Wu P."/>
            <person name="Zhao Y."/>
            <person name="Chen C."/>
            <person name="Qin Q."/>
        </authorList>
    </citation>
    <scope>NUCLEOTIDE SEQUENCE [LARGE SCALE GENOMIC DNA]</scope>
    <source>
        <strain evidence="7 8">IOZ07</strain>
    </source>
</reference>
<evidence type="ECO:0000256" key="4">
    <source>
        <dbReference type="ARBA" id="ARBA00023136"/>
    </source>
</evidence>
<dbReference type="InterPro" id="IPR006694">
    <property type="entry name" value="Fatty_acid_hydroxylase"/>
</dbReference>
<dbReference type="GO" id="GO:0005506">
    <property type="term" value="F:iron ion binding"/>
    <property type="evidence" value="ECO:0007669"/>
    <property type="project" value="InterPro"/>
</dbReference>
<dbReference type="OrthoDB" id="6354873at2759"/>
<evidence type="ECO:0000259" key="6">
    <source>
        <dbReference type="Pfam" id="PF04116"/>
    </source>
</evidence>
<dbReference type="GO" id="GO:0016020">
    <property type="term" value="C:membrane"/>
    <property type="evidence" value="ECO:0007669"/>
    <property type="project" value="UniProtKB-SubCell"/>
</dbReference>
<evidence type="ECO:0000313" key="7">
    <source>
        <dbReference type="EMBL" id="KAF4507704.1"/>
    </source>
</evidence>
<dbReference type="Proteomes" id="UP000557566">
    <property type="component" value="Unassembled WGS sequence"/>
</dbReference>